<evidence type="ECO:0000313" key="7">
    <source>
        <dbReference type="Proteomes" id="UP001141434"/>
    </source>
</evidence>
<dbReference type="OrthoDB" id="514823at2759"/>
<evidence type="ECO:0000256" key="1">
    <source>
        <dbReference type="ARBA" id="ARBA00004123"/>
    </source>
</evidence>
<reference evidence="6" key="2">
    <citation type="journal article" date="2023" name="IMA Fungus">
        <title>Comparative genomic study of the Penicillium genus elucidates a diverse pangenome and 15 lateral gene transfer events.</title>
        <authorList>
            <person name="Petersen C."/>
            <person name="Sorensen T."/>
            <person name="Nielsen M.R."/>
            <person name="Sondergaard T.E."/>
            <person name="Sorensen J.L."/>
            <person name="Fitzpatrick D.A."/>
            <person name="Frisvad J.C."/>
            <person name="Nielsen K.L."/>
        </authorList>
    </citation>
    <scope>NUCLEOTIDE SEQUENCE</scope>
    <source>
        <strain evidence="6">IBT 34128</strain>
    </source>
</reference>
<dbReference type="Proteomes" id="UP001141434">
    <property type="component" value="Unassembled WGS sequence"/>
</dbReference>
<feature type="compositionally biased region" description="Basic residues" evidence="5">
    <location>
        <begin position="383"/>
        <end position="396"/>
    </location>
</feature>
<sequence length="450" mass="49301">MDGKLFLAEQVLNDRRTVTYRSLSCALKVHASRAKQMLFEFHHNENAKKPQSVHATYVISGIQKPPEPAPINGPTDDDDEIMQSSSYLPSSMPNQDAASDSVHIASIVLAREEDLEGIVYLGSHRYGPLTPGLQATALQDLNVLTDVSREVSSAHAHEDPLEHGKQWGMIQNRNVKRRTGTRPLPAPAPAPTAPKPSSQSTVPAKRPLQRDAPVKTETKKQEEPKPQQSSATTDSQSSSKPAAKPAPAKLEKSNLFNSFAKAKPKQKTSTAPESAQPSGAEDGQLASDRSGYIHSQLAVVLDDASEEEPEELFPDTGDKAASSNRESKKEREDKLKKMMEDDDADDEEMPDAEEEPPREPTPVEQPPPPKPAELKEESTVQGGRRRGKRQVMKKRTVKDEEGYLVTKEEASWESFSEDEPVPKKKPAVSAPKGKGNKAGQGNIMSFFGKK</sequence>
<dbReference type="GeneID" id="81394132"/>
<feature type="region of interest" description="Disordered" evidence="5">
    <location>
        <begin position="409"/>
        <end position="450"/>
    </location>
</feature>
<organism evidence="6 7">
    <name type="scientific">Penicillium alfredii</name>
    <dbReference type="NCBI Taxonomy" id="1506179"/>
    <lineage>
        <taxon>Eukaryota</taxon>
        <taxon>Fungi</taxon>
        <taxon>Dikarya</taxon>
        <taxon>Ascomycota</taxon>
        <taxon>Pezizomycotina</taxon>
        <taxon>Eurotiomycetes</taxon>
        <taxon>Eurotiomycetidae</taxon>
        <taxon>Eurotiales</taxon>
        <taxon>Aspergillaceae</taxon>
        <taxon>Penicillium</taxon>
    </lineage>
</organism>
<dbReference type="InterPro" id="IPR041913">
    <property type="entry name" value="POLD3_sf"/>
</dbReference>
<proteinExistence type="predicted"/>
<evidence type="ECO:0000256" key="4">
    <source>
        <dbReference type="ARBA" id="ARBA00023242"/>
    </source>
</evidence>
<feature type="compositionally biased region" description="Basic and acidic residues" evidence="5">
    <location>
        <begin position="325"/>
        <end position="339"/>
    </location>
</feature>
<keyword evidence="3" id="KW-0235">DNA replication</keyword>
<keyword evidence="7" id="KW-1185">Reference proteome</keyword>
<dbReference type="GO" id="GO:0043625">
    <property type="term" value="C:delta DNA polymerase complex"/>
    <property type="evidence" value="ECO:0007669"/>
    <property type="project" value="InterPro"/>
</dbReference>
<dbReference type="AlphaFoldDB" id="A0A9W9FL41"/>
<dbReference type="GO" id="GO:0006297">
    <property type="term" value="P:nucleotide-excision repair, DNA gap filling"/>
    <property type="evidence" value="ECO:0007669"/>
    <property type="project" value="TreeGrafter"/>
</dbReference>
<feature type="compositionally biased region" description="Polar residues" evidence="5">
    <location>
        <begin position="267"/>
        <end position="277"/>
    </location>
</feature>
<gene>
    <name evidence="6" type="ORF">NUU61_004382</name>
</gene>
<dbReference type="PANTHER" id="PTHR17598">
    <property type="entry name" value="DNA POLYMERASE DELTA SUBUNIT 3"/>
    <property type="match status" value="1"/>
</dbReference>
<feature type="region of interest" description="Disordered" evidence="5">
    <location>
        <begin position="64"/>
        <end position="96"/>
    </location>
</feature>
<evidence type="ECO:0000256" key="5">
    <source>
        <dbReference type="SAM" id="MobiDB-lite"/>
    </source>
</evidence>
<dbReference type="GO" id="GO:0003887">
    <property type="term" value="F:DNA-directed DNA polymerase activity"/>
    <property type="evidence" value="ECO:0007669"/>
    <property type="project" value="TreeGrafter"/>
</dbReference>
<feature type="compositionally biased region" description="Pro residues" evidence="5">
    <location>
        <begin position="184"/>
        <end position="194"/>
    </location>
</feature>
<dbReference type="Gene3D" id="3.90.1030.20">
    <property type="entry name" value="DNA polymerase delta, p66 (Cdc27) subunit, wHTH domain"/>
    <property type="match status" value="1"/>
</dbReference>
<feature type="compositionally biased region" description="Acidic residues" evidence="5">
    <location>
        <begin position="303"/>
        <end position="313"/>
    </location>
</feature>
<evidence type="ECO:0000256" key="3">
    <source>
        <dbReference type="ARBA" id="ARBA00022705"/>
    </source>
</evidence>
<feature type="region of interest" description="Disordered" evidence="5">
    <location>
        <begin position="179"/>
        <end position="396"/>
    </location>
</feature>
<feature type="compositionally biased region" description="Acidic residues" evidence="5">
    <location>
        <begin position="340"/>
        <end position="356"/>
    </location>
</feature>
<reference evidence="6" key="1">
    <citation type="submission" date="2022-11" db="EMBL/GenBank/DDBJ databases">
        <authorList>
            <person name="Petersen C."/>
        </authorList>
    </citation>
    <scope>NUCLEOTIDE SEQUENCE</scope>
    <source>
        <strain evidence="6">IBT 34128</strain>
    </source>
</reference>
<dbReference type="GO" id="GO:1904161">
    <property type="term" value="P:DNA synthesis involved in UV-damage excision repair"/>
    <property type="evidence" value="ECO:0007669"/>
    <property type="project" value="TreeGrafter"/>
</dbReference>
<dbReference type="Pfam" id="PF09507">
    <property type="entry name" value="CDC27"/>
    <property type="match status" value="1"/>
</dbReference>
<comment type="caution">
    <text evidence="6">The sequence shown here is derived from an EMBL/GenBank/DDBJ whole genome shotgun (WGS) entry which is preliminary data.</text>
</comment>
<evidence type="ECO:0000313" key="6">
    <source>
        <dbReference type="EMBL" id="KAJ5102160.1"/>
    </source>
</evidence>
<feature type="compositionally biased region" description="Basic and acidic residues" evidence="5">
    <location>
        <begin position="208"/>
        <end position="225"/>
    </location>
</feature>
<dbReference type="RefSeq" id="XP_056512991.1">
    <property type="nucleotide sequence ID" value="XM_056654964.1"/>
</dbReference>
<dbReference type="InterPro" id="IPR019038">
    <property type="entry name" value="POLD3"/>
</dbReference>
<accession>A0A9W9FL41</accession>
<feature type="compositionally biased region" description="Low complexity" evidence="5">
    <location>
        <begin position="226"/>
        <end position="248"/>
    </location>
</feature>
<keyword evidence="4" id="KW-0539">Nucleus</keyword>
<dbReference type="GO" id="GO:0006271">
    <property type="term" value="P:DNA strand elongation involved in DNA replication"/>
    <property type="evidence" value="ECO:0007669"/>
    <property type="project" value="TreeGrafter"/>
</dbReference>
<name>A0A9W9FL41_9EURO</name>
<protein>
    <recommendedName>
        <fullName evidence="2">DNA polymerase delta subunit 3</fullName>
    </recommendedName>
</protein>
<dbReference type="EMBL" id="JAPMSZ010000005">
    <property type="protein sequence ID" value="KAJ5102160.1"/>
    <property type="molecule type" value="Genomic_DNA"/>
</dbReference>
<feature type="compositionally biased region" description="Polar residues" evidence="5">
    <location>
        <begin position="82"/>
        <end position="96"/>
    </location>
</feature>
<evidence type="ECO:0000256" key="2">
    <source>
        <dbReference type="ARBA" id="ARBA00017589"/>
    </source>
</evidence>
<comment type="subcellular location">
    <subcellularLocation>
        <location evidence="1">Nucleus</location>
    </subcellularLocation>
</comment>
<feature type="compositionally biased region" description="Pro residues" evidence="5">
    <location>
        <begin position="359"/>
        <end position="371"/>
    </location>
</feature>
<dbReference type="PANTHER" id="PTHR17598:SF13">
    <property type="entry name" value="DNA POLYMERASE DELTA SUBUNIT 3"/>
    <property type="match status" value="1"/>
</dbReference>